<dbReference type="Pfam" id="PF03915">
    <property type="entry name" value="AIP3"/>
    <property type="match status" value="1"/>
</dbReference>
<evidence type="ECO:0000259" key="3">
    <source>
        <dbReference type="Pfam" id="PF03915"/>
    </source>
</evidence>
<dbReference type="Proteomes" id="UP000095281">
    <property type="component" value="Unplaced"/>
</dbReference>
<dbReference type="WBParaSite" id="MhA1_Contig48.frz3.gene17">
    <property type="protein sequence ID" value="MhA1_Contig48.frz3.gene17"/>
    <property type="gene ID" value="MhA1_Contig48.frz3.gene17"/>
</dbReference>
<accession>A0A1I8BRF7</accession>
<dbReference type="GO" id="GO:0005737">
    <property type="term" value="C:cytoplasm"/>
    <property type="evidence" value="ECO:0007669"/>
    <property type="project" value="TreeGrafter"/>
</dbReference>
<feature type="compositionally biased region" description="Basic and acidic residues" evidence="2">
    <location>
        <begin position="211"/>
        <end position="222"/>
    </location>
</feature>
<dbReference type="InterPro" id="IPR051825">
    <property type="entry name" value="SRCIN1"/>
</dbReference>
<evidence type="ECO:0000313" key="4">
    <source>
        <dbReference type="Proteomes" id="UP000095281"/>
    </source>
</evidence>
<feature type="domain" description="Actin interacting protein 3-like C-terminal" evidence="3">
    <location>
        <begin position="38"/>
        <end position="322"/>
    </location>
</feature>
<dbReference type="PANTHER" id="PTHR22741:SF10">
    <property type="entry name" value="COILED-COIL DOMAIN-CONTAINING PROTEIN CG32809"/>
    <property type="match status" value="1"/>
</dbReference>
<protein>
    <submittedName>
        <fullName evidence="5">AIP3 domain-containing protein</fullName>
    </submittedName>
</protein>
<dbReference type="AlphaFoldDB" id="A0A1I8BRF7"/>
<proteinExistence type="predicted"/>
<keyword evidence="4" id="KW-1185">Reference proteome</keyword>
<evidence type="ECO:0000313" key="5">
    <source>
        <dbReference type="WBParaSite" id="MhA1_Contig48.frz3.gene17"/>
    </source>
</evidence>
<feature type="region of interest" description="Disordered" evidence="2">
    <location>
        <begin position="1"/>
        <end position="28"/>
    </location>
</feature>
<dbReference type="PANTHER" id="PTHR22741">
    <property type="entry name" value="P140CAP/SNIP-RELATED"/>
    <property type="match status" value="1"/>
</dbReference>
<feature type="region of interest" description="Disordered" evidence="2">
    <location>
        <begin position="203"/>
        <end position="222"/>
    </location>
</feature>
<organism evidence="4 5">
    <name type="scientific">Meloidogyne hapla</name>
    <name type="common">Root-knot nematode worm</name>
    <dbReference type="NCBI Taxonomy" id="6305"/>
    <lineage>
        <taxon>Eukaryota</taxon>
        <taxon>Metazoa</taxon>
        <taxon>Ecdysozoa</taxon>
        <taxon>Nematoda</taxon>
        <taxon>Chromadorea</taxon>
        <taxon>Rhabditida</taxon>
        <taxon>Tylenchina</taxon>
        <taxon>Tylenchomorpha</taxon>
        <taxon>Tylenchoidea</taxon>
        <taxon>Meloidogynidae</taxon>
        <taxon>Meloidogyninae</taxon>
        <taxon>Meloidogyne</taxon>
    </lineage>
</organism>
<reference evidence="5" key="1">
    <citation type="submission" date="2016-11" db="UniProtKB">
        <authorList>
            <consortium name="WormBaseParasite"/>
        </authorList>
    </citation>
    <scope>IDENTIFICATION</scope>
</reference>
<evidence type="ECO:0000256" key="1">
    <source>
        <dbReference type="ARBA" id="ARBA00023054"/>
    </source>
</evidence>
<sequence length="329" mass="37487">MRNSESNEFDEPIECSSRQRAGSSTPLLPTSSTPIYLFLEHQGETKRSTFPPNLRSIEHLKSLFLRSFPLLESKHLHSNNVKIYIQKRDSPHGLFYELENLDDLEDSCVLRLFEQNVPSSPSFSRRNNAPIIECLSEPEINEWGEELNKQQIIRPSSVLGQNFNKNNKNKYLQQQKRRILIDGGHTSDSSTCSVGGVQTPIYYTKSGSSTPREEVVEQQQEETRRKVDSLERQMVTLCSLVQCALLPYRDGNNNNNNNNSERQMLQFDGALALADSTISTTLSNGSECIDRYKNDFINKEWGQIINELEVIKGDLDLLKQDVQVKTTPS</sequence>
<keyword evidence="1" id="KW-0175">Coiled coil</keyword>
<dbReference type="InterPro" id="IPR022782">
    <property type="entry name" value="AIP3-like_C"/>
</dbReference>
<name>A0A1I8BRF7_MELHA</name>
<evidence type="ECO:0000256" key="2">
    <source>
        <dbReference type="SAM" id="MobiDB-lite"/>
    </source>
</evidence>